<evidence type="ECO:0000256" key="1">
    <source>
        <dbReference type="SAM" id="Phobius"/>
    </source>
</evidence>
<dbReference type="Gene3D" id="2.60.120.260">
    <property type="entry name" value="Galactose-binding domain-like"/>
    <property type="match status" value="1"/>
</dbReference>
<dbReference type="AlphaFoldDB" id="A0A6C0D498"/>
<organism evidence="3">
    <name type="scientific">viral metagenome</name>
    <dbReference type="NCBI Taxonomy" id="1070528"/>
    <lineage>
        <taxon>unclassified sequences</taxon>
        <taxon>metagenomes</taxon>
        <taxon>organismal metagenomes</taxon>
    </lineage>
</organism>
<keyword evidence="1" id="KW-0812">Transmembrane</keyword>
<proteinExistence type="predicted"/>
<reference evidence="3" key="1">
    <citation type="journal article" date="2020" name="Nature">
        <title>Giant virus diversity and host interactions through global metagenomics.</title>
        <authorList>
            <person name="Schulz F."/>
            <person name="Roux S."/>
            <person name="Paez-Espino D."/>
            <person name="Jungbluth S."/>
            <person name="Walsh D.A."/>
            <person name="Denef V.J."/>
            <person name="McMahon K.D."/>
            <person name="Konstantinidis K.T."/>
            <person name="Eloe-Fadrosh E.A."/>
            <person name="Kyrpides N.C."/>
            <person name="Woyke T."/>
        </authorList>
    </citation>
    <scope>NUCLEOTIDE SEQUENCE</scope>
    <source>
        <strain evidence="3">GVMAG-M-3300023174-111</strain>
    </source>
</reference>
<dbReference type="SMART" id="SM00758">
    <property type="entry name" value="PA14"/>
    <property type="match status" value="1"/>
</dbReference>
<accession>A0A6C0D498</accession>
<dbReference type="SUPFAM" id="SSF56988">
    <property type="entry name" value="Anthrax protective antigen"/>
    <property type="match status" value="1"/>
</dbReference>
<keyword evidence="1" id="KW-1133">Transmembrane helix</keyword>
<evidence type="ECO:0000259" key="2">
    <source>
        <dbReference type="PROSITE" id="PS51820"/>
    </source>
</evidence>
<dbReference type="InterPro" id="IPR011658">
    <property type="entry name" value="PA14_dom"/>
</dbReference>
<dbReference type="PROSITE" id="PS51820">
    <property type="entry name" value="PA14"/>
    <property type="match status" value="1"/>
</dbReference>
<feature type="transmembrane region" description="Helical" evidence="1">
    <location>
        <begin position="578"/>
        <end position="598"/>
    </location>
</feature>
<name>A0A6C0D498_9ZZZZ</name>
<sequence length="599" mass="65584">MSSIQITPLPNNLLLSSSVTTIGNNSISTLDSYGNIITNYTPNGTYKVASSSVMGSLTNSVNMPYNIFNKTTTGNFWQSDVSGGVNKNGGDSSTKLLYSYPGYTQNAYLSTSSKTATSNLTAPYQGGGSTDNTWTTLVSSKNISLPGEWVQIQLPYQVYLTKYQLITPPSIMIGKTKVTATFPTKFTVVGSNNGETWDYVNQQNLSTANTIPNDNTYTITSSNKYSYFRLIISEMQYSMSNVAISGWYLSGTTFLSTTKSGFMTLSRAMEVSDIDYGNMNTNKFINSLLPYNVFEGFDTHGYIAPPQGTIDTPVFDYVPGLSFTIYKNYHNEKTDFANGAVIDLSFNTKNVTVTNINDIQSGTNNLITLNQNRSNFSIQWTGFFYTGNNSRGYWTFNTSSDDGSYLWVNDTLIVSNGGLHGLTKKTGTILLESTTYYPIKLLYGNGSGGYNITLSFTPPGGKTNITDGIGYFFSLPVNNPLPSLQPIVNKIQNNQIIPLQQISSDYSKTFNNMLQGSVDLSGNIAKITNLQGTGLRDQLMADPQYDFKGSLFNFGKDVSVGDIRVQDTKSLAEQQNSIYILGCIASVTLLITAIFVAME</sequence>
<evidence type="ECO:0000313" key="3">
    <source>
        <dbReference type="EMBL" id="QHT11080.1"/>
    </source>
</evidence>
<dbReference type="InterPro" id="IPR037524">
    <property type="entry name" value="PA14/GLEYA"/>
</dbReference>
<feature type="domain" description="PA14" evidence="2">
    <location>
        <begin position="316"/>
        <end position="470"/>
    </location>
</feature>
<protein>
    <recommendedName>
        <fullName evidence="2">PA14 domain-containing protein</fullName>
    </recommendedName>
</protein>
<dbReference type="Pfam" id="PF07691">
    <property type="entry name" value="PA14"/>
    <property type="match status" value="1"/>
</dbReference>
<dbReference type="SUPFAM" id="SSF49785">
    <property type="entry name" value="Galactose-binding domain-like"/>
    <property type="match status" value="1"/>
</dbReference>
<keyword evidence="1" id="KW-0472">Membrane</keyword>
<dbReference type="InterPro" id="IPR008979">
    <property type="entry name" value="Galactose-bd-like_sf"/>
</dbReference>
<dbReference type="EMBL" id="MN739531">
    <property type="protein sequence ID" value="QHT11080.1"/>
    <property type="molecule type" value="Genomic_DNA"/>
</dbReference>
<dbReference type="Gene3D" id="3.90.182.10">
    <property type="entry name" value="Toxin - Anthrax Protective Antigen,domain 1"/>
    <property type="match status" value="1"/>
</dbReference>